<gene>
    <name evidence="1" type="ORF">S12H4_45718</name>
</gene>
<evidence type="ECO:0000313" key="1">
    <source>
        <dbReference type="EMBL" id="GAJ11415.1"/>
    </source>
</evidence>
<reference evidence="1" key="1">
    <citation type="journal article" date="2014" name="Front. Microbiol.">
        <title>High frequency of phylogenetically diverse reductive dehalogenase-homologous genes in deep subseafloor sedimentary metagenomes.</title>
        <authorList>
            <person name="Kawai M."/>
            <person name="Futagami T."/>
            <person name="Toyoda A."/>
            <person name="Takaki Y."/>
            <person name="Nishi S."/>
            <person name="Hori S."/>
            <person name="Arai W."/>
            <person name="Tsubouchi T."/>
            <person name="Morono Y."/>
            <person name="Uchiyama I."/>
            <person name="Ito T."/>
            <person name="Fujiyama A."/>
            <person name="Inagaki F."/>
            <person name="Takami H."/>
        </authorList>
    </citation>
    <scope>NUCLEOTIDE SEQUENCE</scope>
    <source>
        <strain evidence="1">Expedition CK06-06</strain>
    </source>
</reference>
<dbReference type="InterPro" id="IPR042100">
    <property type="entry name" value="Bug_dom1"/>
</dbReference>
<protein>
    <recommendedName>
        <fullName evidence="2">Tripartite tricarboxylate transporter substrate binding protein</fullName>
    </recommendedName>
</protein>
<accession>X1VQC0</accession>
<name>X1VQC0_9ZZZZ</name>
<dbReference type="InterPro" id="IPR005064">
    <property type="entry name" value="BUG"/>
</dbReference>
<dbReference type="Pfam" id="PF03401">
    <property type="entry name" value="TctC"/>
    <property type="match status" value="1"/>
</dbReference>
<evidence type="ECO:0008006" key="2">
    <source>
        <dbReference type="Google" id="ProtNLM"/>
    </source>
</evidence>
<proteinExistence type="predicted"/>
<feature type="non-terminal residue" evidence="1">
    <location>
        <position position="134"/>
    </location>
</feature>
<dbReference type="PANTHER" id="PTHR42928:SF5">
    <property type="entry name" value="BLR1237 PROTEIN"/>
    <property type="match status" value="1"/>
</dbReference>
<comment type="caution">
    <text evidence="1">The sequence shown here is derived from an EMBL/GenBank/DDBJ whole genome shotgun (WGS) entry which is preliminary data.</text>
</comment>
<dbReference type="PANTHER" id="PTHR42928">
    <property type="entry name" value="TRICARBOXYLATE-BINDING PROTEIN"/>
    <property type="match status" value="1"/>
</dbReference>
<sequence>MKKLNLVLVVLIFVVVFLSFSLVGIASTEYPTKPITMYICYGAGGPTDLSARVLATAAEKILGQPITPVNKTGGGGTLALTLLKNQKPDGYTISIFCTAAISRTPHIMEVEYDLWNDFDFIMKYGLYTIQRNEI</sequence>
<dbReference type="Gene3D" id="3.40.190.150">
    <property type="entry name" value="Bordetella uptake gene, domain 1"/>
    <property type="match status" value="1"/>
</dbReference>
<organism evidence="1">
    <name type="scientific">marine sediment metagenome</name>
    <dbReference type="NCBI Taxonomy" id="412755"/>
    <lineage>
        <taxon>unclassified sequences</taxon>
        <taxon>metagenomes</taxon>
        <taxon>ecological metagenomes</taxon>
    </lineage>
</organism>
<dbReference type="AlphaFoldDB" id="X1VQC0"/>
<dbReference type="EMBL" id="BARW01028301">
    <property type="protein sequence ID" value="GAJ11415.1"/>
    <property type="molecule type" value="Genomic_DNA"/>
</dbReference>